<dbReference type="Pfam" id="PF00023">
    <property type="entry name" value="Ank"/>
    <property type="match status" value="1"/>
</dbReference>
<dbReference type="PANTHER" id="PTHR24118:SF99">
    <property type="entry name" value="POTE ANKYRIN DOMAIN FAMILY MEMBER 3C-RELATED"/>
    <property type="match status" value="1"/>
</dbReference>
<feature type="repeat" description="ANK" evidence="1">
    <location>
        <begin position="203"/>
        <end position="235"/>
    </location>
</feature>
<sequence>MGFKMLIKRYIIIILVIFLSNYLIAMDIEKNNQNTKSELLELSDEMLIEIIQHIMISYINNWNVISRFDHEVNVVNLIKDLNNLKLVNKELNNKLSVTEISNLFQKIRYNRFSYLFKKLKEKSTLEQPNINELNSRLNSIINNEVEFDPEEVIQLLIAGADLNLKDQNENTILSKAIAQGSKELIEVIKELGFNVVSDFHDTFKLTPLMKASSYGHKNIVSMLLKLAADIDSKDIYKGTALIYACKRGHTDIVKLLIDHNADVNHIGDTAIYYKIDENYSSYKRSALIYACIYDHLEIVELLVESKADINLQDECGNTALMSALKYRRKDIVDFLIEKGANLNIKNFKNETTLMLASYQGYDDIVKLCIQNGIDVNEQELFDKETALILACKAYYNNEHYVIIVKMLLEAGADITLKDKFDLCALKIALYRDNIDIINILIKAGAKIEDTEFNDLIYVLENCKYKVAVFLIYNYFKAKFNAYNLYKIVKQIKRV</sequence>
<keyword evidence="3" id="KW-1185">Reference proteome</keyword>
<dbReference type="eggNOG" id="COG0666">
    <property type="taxonomic scope" value="Bacteria"/>
</dbReference>
<evidence type="ECO:0000313" key="2">
    <source>
        <dbReference type="EMBL" id="CDK30406.1"/>
    </source>
</evidence>
<organism evidence="2 3">
    <name type="scientific">Candidatus Babela massiliensis</name>
    <dbReference type="NCBI Taxonomy" id="673862"/>
    <lineage>
        <taxon>Bacteria</taxon>
        <taxon>Candidatus Babelota</taxon>
        <taxon>Candidatus Babeliae</taxon>
        <taxon>Candidatus Babeliales</taxon>
        <taxon>Candidatus Babeliaceae</taxon>
        <taxon>Candidatus Babela</taxon>
    </lineage>
</organism>
<dbReference type="InterPro" id="IPR002110">
    <property type="entry name" value="Ankyrin_rpt"/>
</dbReference>
<feature type="repeat" description="ANK" evidence="1">
    <location>
        <begin position="236"/>
        <end position="268"/>
    </location>
</feature>
<dbReference type="OrthoDB" id="9772065at2"/>
<dbReference type="Pfam" id="PF12796">
    <property type="entry name" value="Ank_2"/>
    <property type="match status" value="3"/>
</dbReference>
<evidence type="ECO:0000256" key="1">
    <source>
        <dbReference type="PROSITE-ProRule" id="PRU00023"/>
    </source>
</evidence>
<feature type="repeat" description="ANK" evidence="1">
    <location>
        <begin position="315"/>
        <end position="347"/>
    </location>
</feature>
<keyword evidence="1" id="KW-0040">ANK repeat</keyword>
<dbReference type="HOGENOM" id="CLU_551733_0_0_7"/>
<gene>
    <name evidence="2" type="ORF">BABL1_gene_671</name>
</gene>
<name>V6DIQ2_9BACT</name>
<dbReference type="InterPro" id="IPR036770">
    <property type="entry name" value="Ankyrin_rpt-contain_sf"/>
</dbReference>
<dbReference type="PROSITE" id="PS50088">
    <property type="entry name" value="ANK_REPEAT"/>
    <property type="match status" value="6"/>
</dbReference>
<dbReference type="Gene3D" id="1.25.40.20">
    <property type="entry name" value="Ankyrin repeat-containing domain"/>
    <property type="match status" value="3"/>
</dbReference>
<dbReference type="STRING" id="673862.BABL1_gene_671"/>
<feature type="repeat" description="ANK" evidence="1">
    <location>
        <begin position="382"/>
        <end position="419"/>
    </location>
</feature>
<dbReference type="PANTHER" id="PTHR24118">
    <property type="entry name" value="POTE ANKYRIN DOMAIN"/>
    <property type="match status" value="1"/>
</dbReference>
<dbReference type="SMART" id="SM00248">
    <property type="entry name" value="ANK"/>
    <property type="match status" value="8"/>
</dbReference>
<reference evidence="2 3" key="1">
    <citation type="journal article" date="2015" name="Biol. Direct">
        <title>Babela massiliensis, a representative of a widespread bacterial phylum with unusual adaptations to parasitism in amoebae.</title>
        <authorList>
            <person name="Pagnier I."/>
            <person name="Yutin N."/>
            <person name="Croce O."/>
            <person name="Makarova K.S."/>
            <person name="Wolf Y.I."/>
            <person name="Benamar S."/>
            <person name="Raoult D."/>
            <person name="Koonin E.V."/>
            <person name="La Scola B."/>
        </authorList>
    </citation>
    <scope>NUCLEOTIDE SEQUENCE [LARGE SCALE GENOMIC DNA]</scope>
    <source>
        <strain evidence="3">BABL1</strain>
    </source>
</reference>
<dbReference type="PROSITE" id="PS50297">
    <property type="entry name" value="ANK_REP_REGION"/>
    <property type="match status" value="5"/>
</dbReference>
<dbReference type="KEGG" id="dpb:BABL1_gene_671"/>
<accession>V6DIQ2</accession>
<proteinExistence type="predicted"/>
<dbReference type="Proteomes" id="UP000018769">
    <property type="component" value="Chromosome I"/>
</dbReference>
<dbReference type="EMBL" id="HG793133">
    <property type="protein sequence ID" value="CDK30406.1"/>
    <property type="molecule type" value="Genomic_DNA"/>
</dbReference>
<feature type="repeat" description="ANK" evidence="1">
    <location>
        <begin position="282"/>
        <end position="314"/>
    </location>
</feature>
<protein>
    <submittedName>
        <fullName evidence="2">Ankyrin repeats containing protein</fullName>
    </submittedName>
</protein>
<dbReference type="AlphaFoldDB" id="V6DIQ2"/>
<dbReference type="SUPFAM" id="SSF48403">
    <property type="entry name" value="Ankyrin repeat"/>
    <property type="match status" value="1"/>
</dbReference>
<evidence type="ECO:0000313" key="3">
    <source>
        <dbReference type="Proteomes" id="UP000018769"/>
    </source>
</evidence>
<feature type="repeat" description="ANK" evidence="1">
    <location>
        <begin position="348"/>
        <end position="380"/>
    </location>
</feature>